<keyword evidence="4" id="KW-1185">Reference proteome</keyword>
<dbReference type="SUPFAM" id="SSF52540">
    <property type="entry name" value="P-loop containing nucleoside triphosphate hydrolases"/>
    <property type="match status" value="1"/>
</dbReference>
<accession>A0A7X3LF96</accession>
<gene>
    <name evidence="3" type="ORF">GRF59_07120</name>
</gene>
<dbReference type="Proteomes" id="UP000460318">
    <property type="component" value="Unassembled WGS sequence"/>
</dbReference>
<dbReference type="AlphaFoldDB" id="A0A7X3LF96"/>
<feature type="domain" description="OLD protein-like TOPRIM" evidence="2">
    <location>
        <begin position="395"/>
        <end position="470"/>
    </location>
</feature>
<evidence type="ECO:0000313" key="4">
    <source>
        <dbReference type="Proteomes" id="UP000460318"/>
    </source>
</evidence>
<proteinExistence type="predicted"/>
<dbReference type="InterPro" id="IPR051396">
    <property type="entry name" value="Bact_Antivir_Def_Nuclease"/>
</dbReference>
<dbReference type="EMBL" id="WUBI01000001">
    <property type="protein sequence ID" value="MWV43401.1"/>
    <property type="molecule type" value="Genomic_DNA"/>
</dbReference>
<dbReference type="InterPro" id="IPR041685">
    <property type="entry name" value="AAA_GajA/Old/RecF-like"/>
</dbReference>
<dbReference type="InterPro" id="IPR027417">
    <property type="entry name" value="P-loop_NTPase"/>
</dbReference>
<dbReference type="PANTHER" id="PTHR43581:SF4">
    <property type="entry name" value="ATP_GTP PHOSPHATASE"/>
    <property type="match status" value="1"/>
</dbReference>
<protein>
    <submittedName>
        <fullName evidence="3">AAA family ATPase</fullName>
    </submittedName>
</protein>
<dbReference type="Pfam" id="PF20469">
    <property type="entry name" value="OLD-like_TOPRIM"/>
    <property type="match status" value="1"/>
</dbReference>
<dbReference type="Gene3D" id="3.40.50.300">
    <property type="entry name" value="P-loop containing nucleotide triphosphate hydrolases"/>
    <property type="match status" value="1"/>
</dbReference>
<organism evidence="3 4">
    <name type="scientific">Paenibacillus dendrobii</name>
    <dbReference type="NCBI Taxonomy" id="2691084"/>
    <lineage>
        <taxon>Bacteria</taxon>
        <taxon>Bacillati</taxon>
        <taxon>Bacillota</taxon>
        <taxon>Bacilli</taxon>
        <taxon>Bacillales</taxon>
        <taxon>Paenibacillaceae</taxon>
        <taxon>Paenibacillus</taxon>
    </lineage>
</organism>
<dbReference type="Pfam" id="PF13175">
    <property type="entry name" value="AAA_15"/>
    <property type="match status" value="1"/>
</dbReference>
<feature type="domain" description="Endonuclease GajA/Old nuclease/RecF-like AAA" evidence="1">
    <location>
        <begin position="6"/>
        <end position="332"/>
    </location>
</feature>
<name>A0A7X3LF96_9BACL</name>
<evidence type="ECO:0000259" key="2">
    <source>
        <dbReference type="Pfam" id="PF20469"/>
    </source>
</evidence>
<dbReference type="RefSeq" id="WP_160496910.1">
    <property type="nucleotide sequence ID" value="NZ_WUBI01000001.1"/>
</dbReference>
<comment type="caution">
    <text evidence="3">The sequence shown here is derived from an EMBL/GenBank/DDBJ whole genome shotgun (WGS) entry which is preliminary data.</text>
</comment>
<sequence>MSYIRIKSISVENYRSFGKRQTIIFPDQTHKKPVAIVGYNNSGKTNFLNAILYGIREKSVNKDTFNINDFHNRDYNNKPSIETEISSSIEVKGDGHEAELKGFHSLHISVVDNEIEDVNIRSFCDKEQQSKNSYASGAAKYFKIFYVNFHEVKKELSTKKTNWGNLTSFLAKHIKKIVEKDKNMEGKRKVFEGEVKESTNKVLADSKLHSFLEDIRSNYSKNLRDSNFFIDFGLPDYENIFLDMIFKIGLNGDTENLIPIDHFGDGYISMFVMAIIQAIAESNKSDQCLFLFEEPESFLHENHQEYFYKTVLCNLAEKGHQVIYSTHSDKMIDAFDTRGLIRFEYNEEDSETILKYNNPNESIADDGLEGFSLHKIADFNNYIKMIEPNLNKIVFSQKVILVEGPNDLLTYKEIIKKLVFSLTNDAMYSETYLNFKNISIIPHHGKITARFLIKLCKHLGVDFFCINDFDFRENFTSELSFDSLEDLYKSELYTTKIAELKAFNSKGDPLSEATKRGMITTNWGLIKEASLEKIHFNIPKLESVIGYESNDKSSLGIWTKLQEKSNFGEEIFPRSLKKFIGIEALERVHASKS</sequence>
<evidence type="ECO:0000313" key="3">
    <source>
        <dbReference type="EMBL" id="MWV43401.1"/>
    </source>
</evidence>
<evidence type="ECO:0000259" key="1">
    <source>
        <dbReference type="Pfam" id="PF13175"/>
    </source>
</evidence>
<dbReference type="InterPro" id="IPR034139">
    <property type="entry name" value="TOPRIM_OLD"/>
</dbReference>
<reference evidence="3 4" key="1">
    <citation type="submission" date="2019-12" db="EMBL/GenBank/DDBJ databases">
        <title>Paenibacillus sp. nov., an endophytic bacterium isolated from the stem of Dendrobium.</title>
        <authorList>
            <person name="Zhao R."/>
        </authorList>
    </citation>
    <scope>NUCLEOTIDE SEQUENCE [LARGE SCALE GENOMIC DNA]</scope>
    <source>
        <strain evidence="3 4">HJL G12</strain>
    </source>
</reference>
<dbReference type="PANTHER" id="PTHR43581">
    <property type="entry name" value="ATP/GTP PHOSPHATASE"/>
    <property type="match status" value="1"/>
</dbReference>